<dbReference type="Proteomes" id="UP000191522">
    <property type="component" value="Unassembled WGS sequence"/>
</dbReference>
<sequence>MRAFNLLALALSPAAFANPLNVRATACNNSPDLCSKSYGEITHLGAHDSPFVRDSSTSDSIAGDQYYDTPTQLDAGVRLVTAQVHNSNSEWRLCHTSCDLLDAGLLSDWLGDIKKWMDDNPNEVVTVLLVNSDGASASDLNTEFETANITSYAYQPTSLDSAPTSWPTLQSMIDDGKRLVVFVASLTTSPSYPYLMDEFTFVWENPYDVSSASNFSCVPERPSSVAGSASTALSSNRLPLMNHFLYSSDLSSFGIEYPNASYVATTNAASGGVGNLGSTATKCKAAWGGRQPTFILVDFFNRGPAIETVDNLNNVSNAVGRTSLTTSAGGSSSDGSTVNNVFKGLVELAEAAAAGSTPSTGNWIWVGGNWGSVLGGGISL</sequence>
<comment type="caution">
    <text evidence="2">The sequence shown here is derived from an EMBL/GenBank/DDBJ whole genome shotgun (WGS) entry which is preliminary data.</text>
</comment>
<feature type="signal peptide" evidence="1">
    <location>
        <begin position="1"/>
        <end position="17"/>
    </location>
</feature>
<evidence type="ECO:0000313" key="2">
    <source>
        <dbReference type="EMBL" id="OQD73179.1"/>
    </source>
</evidence>
<keyword evidence="3" id="KW-1185">Reference proteome</keyword>
<evidence type="ECO:0000313" key="3">
    <source>
        <dbReference type="Proteomes" id="UP000191522"/>
    </source>
</evidence>
<dbReference type="GO" id="GO:0008081">
    <property type="term" value="F:phosphoric diester hydrolase activity"/>
    <property type="evidence" value="ECO:0007669"/>
    <property type="project" value="InterPro"/>
</dbReference>
<name>A0A1V6P845_PENDC</name>
<organism evidence="2 3">
    <name type="scientific">Penicillium decumbens</name>
    <dbReference type="NCBI Taxonomy" id="69771"/>
    <lineage>
        <taxon>Eukaryota</taxon>
        <taxon>Fungi</taxon>
        <taxon>Dikarya</taxon>
        <taxon>Ascomycota</taxon>
        <taxon>Pezizomycotina</taxon>
        <taxon>Eurotiomycetes</taxon>
        <taxon>Eurotiomycetidae</taxon>
        <taxon>Eurotiales</taxon>
        <taxon>Aspergillaceae</taxon>
        <taxon>Penicillium</taxon>
    </lineage>
</organism>
<dbReference type="SUPFAM" id="SSF51695">
    <property type="entry name" value="PLC-like phosphodiesterases"/>
    <property type="match status" value="1"/>
</dbReference>
<proteinExistence type="predicted"/>
<dbReference type="InterPro" id="IPR051057">
    <property type="entry name" value="PI-PLC_domain"/>
</dbReference>
<dbReference type="OrthoDB" id="7984201at2759"/>
<dbReference type="PANTHER" id="PTHR13593:SF80">
    <property type="entry name" value="PLC-LIKE PHOSPHODIESTERASE"/>
    <property type="match status" value="1"/>
</dbReference>
<dbReference type="PANTHER" id="PTHR13593">
    <property type="match status" value="1"/>
</dbReference>
<dbReference type="InterPro" id="IPR017946">
    <property type="entry name" value="PLC-like_Pdiesterase_TIM-brl"/>
</dbReference>
<dbReference type="STRING" id="69771.A0A1V6P845"/>
<reference evidence="3" key="1">
    <citation type="journal article" date="2017" name="Nat. Microbiol.">
        <title>Global analysis of biosynthetic gene clusters reveals vast potential of secondary metabolite production in Penicillium species.</title>
        <authorList>
            <person name="Nielsen J.C."/>
            <person name="Grijseels S."/>
            <person name="Prigent S."/>
            <person name="Ji B."/>
            <person name="Dainat J."/>
            <person name="Nielsen K.F."/>
            <person name="Frisvad J.C."/>
            <person name="Workman M."/>
            <person name="Nielsen J."/>
        </authorList>
    </citation>
    <scope>NUCLEOTIDE SEQUENCE [LARGE SCALE GENOMIC DNA]</scope>
    <source>
        <strain evidence="3">IBT 11843</strain>
    </source>
</reference>
<feature type="chain" id="PRO_5013206724" description="Phosphatidylinositol-specific phospholipase C X domain-containing protein" evidence="1">
    <location>
        <begin position="18"/>
        <end position="380"/>
    </location>
</feature>
<dbReference type="EMBL" id="MDYL01000016">
    <property type="protein sequence ID" value="OQD73179.1"/>
    <property type="molecule type" value="Genomic_DNA"/>
</dbReference>
<protein>
    <recommendedName>
        <fullName evidence="4">Phosphatidylinositol-specific phospholipase C X domain-containing protein</fullName>
    </recommendedName>
</protein>
<accession>A0A1V6P845</accession>
<dbReference type="OMA" id="YPYLMPE"/>
<dbReference type="AlphaFoldDB" id="A0A1V6P845"/>
<dbReference type="Gene3D" id="3.20.20.190">
    <property type="entry name" value="Phosphatidylinositol (PI) phosphodiesterase"/>
    <property type="match status" value="1"/>
</dbReference>
<gene>
    <name evidence="2" type="ORF">PENDEC_c016G03757</name>
</gene>
<evidence type="ECO:0008006" key="4">
    <source>
        <dbReference type="Google" id="ProtNLM"/>
    </source>
</evidence>
<keyword evidence="1" id="KW-0732">Signal</keyword>
<dbReference type="GO" id="GO:0006629">
    <property type="term" value="P:lipid metabolic process"/>
    <property type="evidence" value="ECO:0007669"/>
    <property type="project" value="InterPro"/>
</dbReference>
<evidence type="ECO:0000256" key="1">
    <source>
        <dbReference type="SAM" id="SignalP"/>
    </source>
</evidence>
<dbReference type="Pfam" id="PF26146">
    <property type="entry name" value="PI-PLC_X"/>
    <property type="match status" value="1"/>
</dbReference>